<dbReference type="Pfam" id="PF06508">
    <property type="entry name" value="QueC"/>
    <property type="match status" value="1"/>
</dbReference>
<organism evidence="12 13">
    <name type="scientific">Candidatus Taenaricola geysiri</name>
    <dbReference type="NCBI Taxonomy" id="1974752"/>
    <lineage>
        <taxon>Bacteria</taxon>
        <taxon>Pseudomonadati</taxon>
        <taxon>Candidatus Omnitrophota</taxon>
        <taxon>Candidatus Taenaricola</taxon>
    </lineage>
</organism>
<dbReference type="GO" id="GO:0008616">
    <property type="term" value="P:tRNA queuosine(34) biosynthetic process"/>
    <property type="evidence" value="ECO:0007669"/>
    <property type="project" value="UniProtKB-UniRule"/>
</dbReference>
<evidence type="ECO:0000313" key="12">
    <source>
        <dbReference type="EMBL" id="PIW66965.1"/>
    </source>
</evidence>
<comment type="function">
    <text evidence="11">Catalyzes the ATP-dependent conversion of 7-carboxy-7-deazaguanine (CDG) to 7-cyano-7-deazaguanine (preQ(0)).</text>
</comment>
<dbReference type="GO" id="GO:0016879">
    <property type="term" value="F:ligase activity, forming carbon-nitrogen bonds"/>
    <property type="evidence" value="ECO:0007669"/>
    <property type="project" value="UniProtKB-UniRule"/>
</dbReference>
<reference evidence="12 13" key="1">
    <citation type="submission" date="2017-09" db="EMBL/GenBank/DDBJ databases">
        <title>Depth-based differentiation of microbial function through sediment-hosted aquifers and enrichment of novel symbionts in the deep terrestrial subsurface.</title>
        <authorList>
            <person name="Probst A.J."/>
            <person name="Ladd B."/>
            <person name="Jarett J.K."/>
            <person name="Geller-Mcgrath D.E."/>
            <person name="Sieber C.M."/>
            <person name="Emerson J.B."/>
            <person name="Anantharaman K."/>
            <person name="Thomas B.C."/>
            <person name="Malmstrom R."/>
            <person name="Stieglmeier M."/>
            <person name="Klingl A."/>
            <person name="Woyke T."/>
            <person name="Ryan C.M."/>
            <person name="Banfield J.F."/>
        </authorList>
    </citation>
    <scope>NUCLEOTIDE SEQUENCE [LARGE SCALE GENOMIC DNA]</scope>
    <source>
        <strain evidence="12">CG12_big_fil_rev_8_21_14_0_65_43_15</strain>
    </source>
</reference>
<comment type="cofactor">
    <cofactor evidence="11">
        <name>Zn(2+)</name>
        <dbReference type="ChEBI" id="CHEBI:29105"/>
    </cofactor>
    <text evidence="11">Binds 1 zinc ion per subunit.</text>
</comment>
<dbReference type="UniPathway" id="UPA00391"/>
<keyword evidence="5 11" id="KW-0671">Queuosine biosynthesis</keyword>
<evidence type="ECO:0000313" key="13">
    <source>
        <dbReference type="Proteomes" id="UP000231267"/>
    </source>
</evidence>
<evidence type="ECO:0000256" key="4">
    <source>
        <dbReference type="ARBA" id="ARBA00022741"/>
    </source>
</evidence>
<name>A0A2J0LGJ9_9BACT</name>
<evidence type="ECO:0000256" key="6">
    <source>
        <dbReference type="ARBA" id="ARBA00022833"/>
    </source>
</evidence>
<keyword evidence="7 11" id="KW-0067">ATP-binding</keyword>
<evidence type="ECO:0000256" key="2">
    <source>
        <dbReference type="ARBA" id="ARBA00022598"/>
    </source>
</evidence>
<protein>
    <recommendedName>
        <fullName evidence="9 11">7-cyano-7-deazaguanine synthase</fullName>
        <ecNumber evidence="9 11">6.3.4.20</ecNumber>
    </recommendedName>
    <alternativeName>
        <fullName evidence="11">7-cyano-7-carbaguanine synthase</fullName>
    </alternativeName>
    <alternativeName>
        <fullName evidence="11">PreQ(0) synthase</fullName>
    </alternativeName>
    <alternativeName>
        <fullName evidence="11">Queuosine biosynthesis protein QueC</fullName>
    </alternativeName>
</protein>
<dbReference type="InterPro" id="IPR014729">
    <property type="entry name" value="Rossmann-like_a/b/a_fold"/>
</dbReference>
<dbReference type="NCBIfam" id="TIGR00364">
    <property type="entry name" value="7-cyano-7-deazaguanine synthase QueC"/>
    <property type="match status" value="1"/>
</dbReference>
<dbReference type="EMBL" id="PFGP01000014">
    <property type="protein sequence ID" value="PIW66965.1"/>
    <property type="molecule type" value="Genomic_DNA"/>
</dbReference>
<dbReference type="PANTHER" id="PTHR42914:SF1">
    <property type="entry name" value="7-CYANO-7-DEAZAGUANINE SYNTHASE"/>
    <property type="match status" value="1"/>
</dbReference>
<keyword evidence="2 11" id="KW-0436">Ligase</keyword>
<dbReference type="HAMAP" id="MF_01633">
    <property type="entry name" value="QueC"/>
    <property type="match status" value="1"/>
</dbReference>
<sequence>MNKKAVVLLSGGLDSATTLYFAKGKGYSCYCLIFDYGQRHSREIQSAKRIAQSAKCKYEIIKINLPWKGSSLLDFKKAIRHSSGIPSTYVPARNIIFLSFALSCAEAMRSKAIFIGANTVDYSGYPDCRPEFYAAFSKAAKLGTKIGVNKSAIEIFTPLINKTKSDIIKLGKKLDVPYQLTWSCYAGKGSPCGKCDSCRFRAKGFKEAGLRDPLC</sequence>
<feature type="binding site" evidence="11">
    <location>
        <position position="184"/>
    </location>
    <ligand>
        <name>Zn(2+)</name>
        <dbReference type="ChEBI" id="CHEBI:29105"/>
    </ligand>
</feature>
<comment type="similarity">
    <text evidence="8 11">Belongs to the QueC family.</text>
</comment>
<dbReference type="AlphaFoldDB" id="A0A2J0LGJ9"/>
<dbReference type="EC" id="6.3.4.20" evidence="9 11"/>
<keyword evidence="4 11" id="KW-0547">Nucleotide-binding</keyword>
<dbReference type="PANTHER" id="PTHR42914">
    <property type="entry name" value="7-CYANO-7-DEAZAGUANINE SYNTHASE"/>
    <property type="match status" value="1"/>
</dbReference>
<feature type="binding site" evidence="11">
    <location>
        <position position="192"/>
    </location>
    <ligand>
        <name>Zn(2+)</name>
        <dbReference type="ChEBI" id="CHEBI:29105"/>
    </ligand>
</feature>
<gene>
    <name evidence="11 12" type="primary">queC</name>
    <name evidence="12" type="ORF">COW11_00545</name>
</gene>
<dbReference type="InterPro" id="IPR018317">
    <property type="entry name" value="QueC"/>
</dbReference>
<feature type="binding site" evidence="11">
    <location>
        <position position="198"/>
    </location>
    <ligand>
        <name>Zn(2+)</name>
        <dbReference type="ChEBI" id="CHEBI:29105"/>
    </ligand>
</feature>
<dbReference type="PIRSF" id="PIRSF006293">
    <property type="entry name" value="ExsB"/>
    <property type="match status" value="1"/>
</dbReference>
<comment type="catalytic activity">
    <reaction evidence="10 11">
        <text>7-carboxy-7-carbaguanine + NH4(+) + 2 ATP = 7-cyano-7-carbaguanine + 2 AMP + 2 diphosphate + 2 H(+)</text>
        <dbReference type="Rhea" id="RHEA:27982"/>
        <dbReference type="ChEBI" id="CHEBI:15378"/>
        <dbReference type="ChEBI" id="CHEBI:28938"/>
        <dbReference type="ChEBI" id="CHEBI:30616"/>
        <dbReference type="ChEBI" id="CHEBI:33019"/>
        <dbReference type="ChEBI" id="CHEBI:45075"/>
        <dbReference type="ChEBI" id="CHEBI:61036"/>
        <dbReference type="ChEBI" id="CHEBI:456215"/>
        <dbReference type="EC" id="6.3.4.20"/>
    </reaction>
</comment>
<keyword evidence="6 11" id="KW-0862">Zinc</keyword>
<dbReference type="GO" id="GO:0005524">
    <property type="term" value="F:ATP binding"/>
    <property type="evidence" value="ECO:0007669"/>
    <property type="project" value="UniProtKB-UniRule"/>
</dbReference>
<evidence type="ECO:0000256" key="10">
    <source>
        <dbReference type="ARBA" id="ARBA00047890"/>
    </source>
</evidence>
<evidence type="ECO:0000256" key="7">
    <source>
        <dbReference type="ARBA" id="ARBA00022840"/>
    </source>
</evidence>
<feature type="binding site" evidence="11">
    <location>
        <position position="195"/>
    </location>
    <ligand>
        <name>Zn(2+)</name>
        <dbReference type="ChEBI" id="CHEBI:29105"/>
    </ligand>
</feature>
<dbReference type="Gene3D" id="3.40.50.620">
    <property type="entry name" value="HUPs"/>
    <property type="match status" value="1"/>
</dbReference>
<comment type="pathway">
    <text evidence="1 11">Purine metabolism; 7-cyano-7-deazaguanine biosynthesis.</text>
</comment>
<evidence type="ECO:0000256" key="5">
    <source>
        <dbReference type="ARBA" id="ARBA00022785"/>
    </source>
</evidence>
<proteinExistence type="inferred from homology"/>
<evidence type="ECO:0000256" key="11">
    <source>
        <dbReference type="HAMAP-Rule" id="MF_01633"/>
    </source>
</evidence>
<dbReference type="Proteomes" id="UP000231267">
    <property type="component" value="Unassembled WGS sequence"/>
</dbReference>
<dbReference type="CDD" id="cd01995">
    <property type="entry name" value="QueC-like"/>
    <property type="match status" value="1"/>
</dbReference>
<keyword evidence="3 11" id="KW-0479">Metal-binding</keyword>
<evidence type="ECO:0000256" key="1">
    <source>
        <dbReference type="ARBA" id="ARBA00005061"/>
    </source>
</evidence>
<comment type="caution">
    <text evidence="12">The sequence shown here is derived from an EMBL/GenBank/DDBJ whole genome shotgun (WGS) entry which is preliminary data.</text>
</comment>
<dbReference type="GO" id="GO:0008270">
    <property type="term" value="F:zinc ion binding"/>
    <property type="evidence" value="ECO:0007669"/>
    <property type="project" value="UniProtKB-UniRule"/>
</dbReference>
<accession>A0A2J0LGJ9</accession>
<evidence type="ECO:0000256" key="3">
    <source>
        <dbReference type="ARBA" id="ARBA00022723"/>
    </source>
</evidence>
<feature type="binding site" evidence="11">
    <location>
        <begin position="9"/>
        <end position="19"/>
    </location>
    <ligand>
        <name>ATP</name>
        <dbReference type="ChEBI" id="CHEBI:30616"/>
    </ligand>
</feature>
<evidence type="ECO:0000256" key="8">
    <source>
        <dbReference type="ARBA" id="ARBA00037993"/>
    </source>
</evidence>
<dbReference type="SUPFAM" id="SSF52402">
    <property type="entry name" value="Adenine nucleotide alpha hydrolases-like"/>
    <property type="match status" value="1"/>
</dbReference>
<evidence type="ECO:0000256" key="9">
    <source>
        <dbReference type="ARBA" id="ARBA00039149"/>
    </source>
</evidence>